<evidence type="ECO:0000313" key="8">
    <source>
        <dbReference type="EMBL" id="GBG30052.1"/>
    </source>
</evidence>
<dbReference type="SMART" id="SM00220">
    <property type="entry name" value="S_TKc"/>
    <property type="match status" value="1"/>
</dbReference>
<dbReference type="Pfam" id="PF00069">
    <property type="entry name" value="Pkinase"/>
    <property type="match status" value="1"/>
</dbReference>
<accession>A0A2R5GGP2</accession>
<feature type="domain" description="Protein kinase" evidence="7">
    <location>
        <begin position="177"/>
        <end position="454"/>
    </location>
</feature>
<keyword evidence="4 8" id="KW-0418">Kinase</keyword>
<sequence length="477" mass="52142">MLLQEHTQQRKAQPLSVEAVAKVAEDVMSAATVLPKTTRPPQANKPERSRPRPSGLWVDTKIMNNSSAPSSAVGSPTSAKVVPTAPFALSDAQTPQHPKSPAPSIPGSLTRSLSMSAATSSLRASLSPAPTQITQEKVLTPSDAGASGASAAASTGPLQGELVLNSLNPIVNLQGTYGDVLLIERPEVGKIPGAQHLLADPEAMSQRLVVKNVPLTQRKNSQHGKSELAVLRKRLHLESDNIVKLEYACDMGDSALIVLEYCEQGDLYSVWGCDEALRTCEHLVILADVARGLDCLHRHNIIHGDLKPENVGISQQGTAKLLDFGLSTTLDPARHTNRTNGRLECVTQSGTIAYAGPEIFKRKPHGTESDWWSFAVLAFEALFANWPWYHEDDVTMCDLICQAPVEVPDFLETREAIRTPMSLRTFFAASFRKAPHTRLGYRRGFEEIQASRFWTELAPWWTWDPSTAYGSTEVGEW</sequence>
<dbReference type="GO" id="GO:0004674">
    <property type="term" value="F:protein serine/threonine kinase activity"/>
    <property type="evidence" value="ECO:0007669"/>
    <property type="project" value="UniProtKB-KW"/>
</dbReference>
<evidence type="ECO:0000259" key="7">
    <source>
        <dbReference type="PROSITE" id="PS50011"/>
    </source>
</evidence>
<keyword evidence="5" id="KW-0067">ATP-binding</keyword>
<evidence type="ECO:0000256" key="1">
    <source>
        <dbReference type="ARBA" id="ARBA00022527"/>
    </source>
</evidence>
<proteinExistence type="predicted"/>
<feature type="compositionally biased region" description="Low complexity" evidence="6">
    <location>
        <begin position="108"/>
        <end position="130"/>
    </location>
</feature>
<gene>
    <name evidence="8" type="ORF">FCC1311_062722</name>
</gene>
<evidence type="ECO:0000256" key="4">
    <source>
        <dbReference type="ARBA" id="ARBA00022777"/>
    </source>
</evidence>
<keyword evidence="1" id="KW-0723">Serine/threonine-protein kinase</keyword>
<protein>
    <submittedName>
        <fullName evidence="8">Protein kinase, putative</fullName>
    </submittedName>
</protein>
<reference evidence="8 9" key="1">
    <citation type="submission" date="2017-12" db="EMBL/GenBank/DDBJ databases">
        <title>Sequencing, de novo assembly and annotation of complete genome of a new Thraustochytrid species, strain FCC1311.</title>
        <authorList>
            <person name="Sedici K."/>
            <person name="Godart F."/>
            <person name="Aiese Cigliano R."/>
            <person name="Sanseverino W."/>
            <person name="Barakat M."/>
            <person name="Ortet P."/>
            <person name="Marechal E."/>
            <person name="Cagnac O."/>
            <person name="Amato A."/>
        </authorList>
    </citation>
    <scope>NUCLEOTIDE SEQUENCE [LARGE SCALE GENOMIC DNA]</scope>
</reference>
<organism evidence="8 9">
    <name type="scientific">Hondaea fermentalgiana</name>
    <dbReference type="NCBI Taxonomy" id="2315210"/>
    <lineage>
        <taxon>Eukaryota</taxon>
        <taxon>Sar</taxon>
        <taxon>Stramenopiles</taxon>
        <taxon>Bigyra</taxon>
        <taxon>Labyrinthulomycetes</taxon>
        <taxon>Thraustochytrida</taxon>
        <taxon>Thraustochytriidae</taxon>
        <taxon>Hondaea</taxon>
    </lineage>
</organism>
<evidence type="ECO:0000256" key="6">
    <source>
        <dbReference type="SAM" id="MobiDB-lite"/>
    </source>
</evidence>
<name>A0A2R5GGP2_9STRA</name>
<keyword evidence="3" id="KW-0547">Nucleotide-binding</keyword>
<dbReference type="AlphaFoldDB" id="A0A2R5GGP2"/>
<keyword evidence="2" id="KW-0808">Transferase</keyword>
<evidence type="ECO:0000256" key="3">
    <source>
        <dbReference type="ARBA" id="ARBA00022741"/>
    </source>
</evidence>
<dbReference type="EMBL" id="BEYU01000070">
    <property type="protein sequence ID" value="GBG30052.1"/>
    <property type="molecule type" value="Genomic_DNA"/>
</dbReference>
<dbReference type="OrthoDB" id="40161at2759"/>
<comment type="caution">
    <text evidence="8">The sequence shown here is derived from an EMBL/GenBank/DDBJ whole genome shotgun (WGS) entry which is preliminary data.</text>
</comment>
<feature type="compositionally biased region" description="Polar residues" evidence="6">
    <location>
        <begin position="62"/>
        <end position="78"/>
    </location>
</feature>
<dbReference type="PANTHER" id="PTHR24351">
    <property type="entry name" value="RIBOSOMAL PROTEIN S6 KINASE"/>
    <property type="match status" value="1"/>
</dbReference>
<evidence type="ECO:0000313" key="9">
    <source>
        <dbReference type="Proteomes" id="UP000241890"/>
    </source>
</evidence>
<evidence type="ECO:0000256" key="5">
    <source>
        <dbReference type="ARBA" id="ARBA00022840"/>
    </source>
</evidence>
<dbReference type="PROSITE" id="PS50011">
    <property type="entry name" value="PROTEIN_KINASE_DOM"/>
    <property type="match status" value="1"/>
</dbReference>
<dbReference type="InterPro" id="IPR011009">
    <property type="entry name" value="Kinase-like_dom_sf"/>
</dbReference>
<feature type="region of interest" description="Disordered" evidence="6">
    <location>
        <begin position="30"/>
        <end position="132"/>
    </location>
</feature>
<dbReference type="Proteomes" id="UP000241890">
    <property type="component" value="Unassembled WGS sequence"/>
</dbReference>
<evidence type="ECO:0000256" key="2">
    <source>
        <dbReference type="ARBA" id="ARBA00022679"/>
    </source>
</evidence>
<dbReference type="SUPFAM" id="SSF56112">
    <property type="entry name" value="Protein kinase-like (PK-like)"/>
    <property type="match status" value="1"/>
</dbReference>
<keyword evidence="9" id="KW-1185">Reference proteome</keyword>
<dbReference type="InterPro" id="IPR000719">
    <property type="entry name" value="Prot_kinase_dom"/>
</dbReference>
<dbReference type="GO" id="GO:0005524">
    <property type="term" value="F:ATP binding"/>
    <property type="evidence" value="ECO:0007669"/>
    <property type="project" value="UniProtKB-KW"/>
</dbReference>
<dbReference type="InParanoid" id="A0A2R5GGP2"/>
<dbReference type="Gene3D" id="1.10.510.10">
    <property type="entry name" value="Transferase(Phosphotransferase) domain 1"/>
    <property type="match status" value="1"/>
</dbReference>